<dbReference type="SUPFAM" id="SSF81901">
    <property type="entry name" value="HCP-like"/>
    <property type="match status" value="1"/>
</dbReference>
<keyword evidence="1" id="KW-0802">TPR repeat</keyword>
<dbReference type="Gene3D" id="1.25.40.10">
    <property type="entry name" value="Tetratricopeptide repeat domain"/>
    <property type="match status" value="1"/>
</dbReference>
<proteinExistence type="predicted"/>
<feature type="repeat" description="TPR" evidence="1">
    <location>
        <begin position="253"/>
        <end position="286"/>
    </location>
</feature>
<dbReference type="Proteomes" id="UP001470230">
    <property type="component" value="Unassembled WGS sequence"/>
</dbReference>
<evidence type="ECO:0000313" key="3">
    <source>
        <dbReference type="Proteomes" id="UP001470230"/>
    </source>
</evidence>
<name>A0ABR2IRA5_9EUKA</name>
<dbReference type="InterPro" id="IPR006597">
    <property type="entry name" value="Sel1-like"/>
</dbReference>
<reference evidence="2 3" key="1">
    <citation type="submission" date="2024-04" db="EMBL/GenBank/DDBJ databases">
        <title>Tritrichomonas musculus Genome.</title>
        <authorList>
            <person name="Alves-Ferreira E."/>
            <person name="Grigg M."/>
            <person name="Lorenzi H."/>
            <person name="Galac M."/>
        </authorList>
    </citation>
    <scope>NUCLEOTIDE SEQUENCE [LARGE SCALE GENOMIC DNA]</scope>
    <source>
        <strain evidence="2 3">EAF2021</strain>
    </source>
</reference>
<gene>
    <name evidence="2" type="ORF">M9Y10_010205</name>
</gene>
<evidence type="ECO:0000256" key="1">
    <source>
        <dbReference type="PROSITE-ProRule" id="PRU00339"/>
    </source>
</evidence>
<accession>A0ABR2IRA5</accession>
<dbReference type="Pfam" id="PF08238">
    <property type="entry name" value="Sel1"/>
    <property type="match status" value="5"/>
</dbReference>
<dbReference type="InterPro" id="IPR052945">
    <property type="entry name" value="Mitotic_Regulator"/>
</dbReference>
<dbReference type="PANTHER" id="PTHR43628:SF1">
    <property type="entry name" value="CHITIN SYNTHASE REGULATORY FACTOR 2-RELATED"/>
    <property type="match status" value="1"/>
</dbReference>
<dbReference type="EMBL" id="JAPFFF010000015">
    <property type="protein sequence ID" value="KAK8867228.1"/>
    <property type="molecule type" value="Genomic_DNA"/>
</dbReference>
<protein>
    <recommendedName>
        <fullName evidence="4">Sel1 repeat family protein</fullName>
    </recommendedName>
</protein>
<dbReference type="SMART" id="SM00671">
    <property type="entry name" value="SEL1"/>
    <property type="match status" value="5"/>
</dbReference>
<dbReference type="InterPro" id="IPR019734">
    <property type="entry name" value="TPR_rpt"/>
</dbReference>
<dbReference type="InterPro" id="IPR011990">
    <property type="entry name" value="TPR-like_helical_dom_sf"/>
</dbReference>
<evidence type="ECO:0008006" key="4">
    <source>
        <dbReference type="Google" id="ProtNLM"/>
    </source>
</evidence>
<comment type="caution">
    <text evidence="2">The sequence shown here is derived from an EMBL/GenBank/DDBJ whole genome shotgun (WGS) entry which is preliminary data.</text>
</comment>
<evidence type="ECO:0000313" key="2">
    <source>
        <dbReference type="EMBL" id="KAK8867228.1"/>
    </source>
</evidence>
<dbReference type="PANTHER" id="PTHR43628">
    <property type="entry name" value="ACTIVATOR OF C KINASE PROTEIN 1-RELATED"/>
    <property type="match status" value="1"/>
</dbReference>
<keyword evidence="3" id="KW-1185">Reference proteome</keyword>
<dbReference type="PROSITE" id="PS50005">
    <property type="entry name" value="TPR"/>
    <property type="match status" value="1"/>
</dbReference>
<sequence length="315" mass="36802">MYSVKGDSLYVIKDGKIIPLTKGSETIQFLYEKCTRFDQNDRLTIDKIKYPLNEEYISLVINESFITKEIEQIDQIIYDIFMIPEENIRILNFLVDDFFLNLLSDIVDESELSYLIGDIYYFGSVEQNYSKATEFYELAAKLNSIEAFVKLGELYGVGEIVERDYNKAKEYFELVAKHNNYDSLLYLGDIYMNRLGVEKNYAVAKEYFELEAKHNGAKAYYFLGRIYLYGYGVEQNSTKAKEYLELAAKQNDVDSFVLLGSLYEEENDFTKAIDFFELGAKQNDSKISTNFDEPIKYFVKAFSKLHYRNENFLSI</sequence>
<organism evidence="2 3">
    <name type="scientific">Tritrichomonas musculus</name>
    <dbReference type="NCBI Taxonomy" id="1915356"/>
    <lineage>
        <taxon>Eukaryota</taxon>
        <taxon>Metamonada</taxon>
        <taxon>Parabasalia</taxon>
        <taxon>Tritrichomonadida</taxon>
        <taxon>Tritrichomonadidae</taxon>
        <taxon>Tritrichomonas</taxon>
    </lineage>
</organism>